<feature type="region of interest" description="Disordered" evidence="1">
    <location>
        <begin position="81"/>
        <end position="502"/>
    </location>
</feature>
<feature type="compositionally biased region" description="Acidic residues" evidence="1">
    <location>
        <begin position="143"/>
        <end position="171"/>
    </location>
</feature>
<feature type="compositionally biased region" description="Polar residues" evidence="1">
    <location>
        <begin position="256"/>
        <end position="271"/>
    </location>
</feature>
<name>A0A2V2V1K7_TRYCR</name>
<dbReference type="Proteomes" id="UP000246121">
    <property type="component" value="Unassembled WGS sequence"/>
</dbReference>
<dbReference type="VEuPathDB" id="TriTrypDB:TCDM_10510"/>
<dbReference type="VEuPathDB" id="TriTrypDB:TCDM_11263"/>
<dbReference type="VEuPathDB" id="TriTrypDB:TcCLB.510363.280"/>
<feature type="compositionally biased region" description="Gly residues" evidence="1">
    <location>
        <begin position="81"/>
        <end position="90"/>
    </location>
</feature>
<feature type="compositionally biased region" description="Polar residues" evidence="1">
    <location>
        <begin position="111"/>
        <end position="124"/>
    </location>
</feature>
<sequence length="525" mass="52682">MCTAAAAICDCAVVVCGVTALYFPFLSLCVDVLLVCAEGCRQVTGVMATMMTGRVLLVCALCVLWCGTAGGKCTEVGKAPAGGAGGGSGVGEKPPKELPEPGERGPDSAGLSLNKNNEINSNLQGGTVTGTTTERVGKKKEEDVGDNDGLEEEEEEAETDVGDDEEEEEEKSNEKEDTPQAGKPESSSKEVAGTIPTASGLGGAGGGSPSGGVGGSSGSPNGSEDSNLEVPGPAVKSPPSLPNAAGGGLQNPDIVLSSQKNNFSETGVHSGTTLPTPSPPKPQAPAITQPKAEEQSSTEQGTEGGPETEEVTAVKEKVQNTVETGSTSRASSAASKPPVQQPTPLLTQSPAAPSPERSAPAPSEEKSAAPSFSAGEGSRTATNVAQNSKEEKNEKMPSETEAESNAVEQPSGNDVAEHDSPARTTASPIPTSGTADTQRNADADNSNAQALKSEGTHENSETDYTNLASTAGDAATQTEKALADAKTNNTTPGDSDGSTAVSHTTSPLLLLLVVACAAAAAVVAA</sequence>
<dbReference type="VEuPathDB" id="TriTrypDB:Tc_MARK_2213"/>
<dbReference type="AlphaFoldDB" id="A0A2V2V1K7"/>
<evidence type="ECO:0000313" key="2">
    <source>
        <dbReference type="EMBL" id="PWU90121.1"/>
    </source>
</evidence>
<dbReference type="VEuPathDB" id="TriTrypDB:TcCLB.507957.10"/>
<feature type="compositionally biased region" description="Low complexity" evidence="1">
    <location>
        <begin position="125"/>
        <end position="134"/>
    </location>
</feature>
<dbReference type="VEuPathDB" id="TriTrypDB:TCSYLVIO_008513"/>
<feature type="compositionally biased region" description="Basic and acidic residues" evidence="1">
    <location>
        <begin position="93"/>
        <end position="106"/>
    </location>
</feature>
<proteinExistence type="predicted"/>
<dbReference type="VEuPathDB" id="TriTrypDB:ECC02_010502"/>
<dbReference type="VEuPathDB" id="TriTrypDB:TcCL_NonESM06415"/>
<evidence type="ECO:0000313" key="3">
    <source>
        <dbReference type="Proteomes" id="UP000246121"/>
    </source>
</evidence>
<dbReference type="VEuPathDB" id="TriTrypDB:BCY84_20111"/>
<dbReference type="VEuPathDB" id="TriTrypDB:BCY84_21041"/>
<gene>
    <name evidence="2" type="ORF">C4B63_53g60</name>
</gene>
<dbReference type="VEuPathDB" id="TriTrypDB:TCSYLVIO_009606"/>
<comment type="caution">
    <text evidence="2">The sequence shown here is derived from an EMBL/GenBank/DDBJ whole genome shotgun (WGS) entry which is preliminary data.</text>
</comment>
<dbReference type="VEuPathDB" id="TriTrypDB:TcBrA4_0170740"/>
<dbReference type="EMBL" id="PRFA01000053">
    <property type="protein sequence ID" value="PWU90121.1"/>
    <property type="molecule type" value="Genomic_DNA"/>
</dbReference>
<feature type="compositionally biased region" description="Polar residues" evidence="1">
    <location>
        <begin position="486"/>
        <end position="502"/>
    </location>
</feature>
<feature type="compositionally biased region" description="Gly residues" evidence="1">
    <location>
        <begin position="200"/>
        <end position="217"/>
    </location>
</feature>
<dbReference type="VEuPathDB" id="TriTrypDB:TcBrA4_0171720"/>
<feature type="compositionally biased region" description="Low complexity" evidence="1">
    <location>
        <begin position="326"/>
        <end position="374"/>
    </location>
</feature>
<dbReference type="VEuPathDB" id="TriTrypDB:C3747_165g19"/>
<feature type="compositionally biased region" description="Polar residues" evidence="1">
    <location>
        <begin position="462"/>
        <end position="479"/>
    </location>
</feature>
<dbReference type="VEuPathDB" id="TriTrypDB:TcYC6_0158990"/>
<evidence type="ECO:0000256" key="1">
    <source>
        <dbReference type="SAM" id="MobiDB-lite"/>
    </source>
</evidence>
<protein>
    <submittedName>
        <fullName evidence="2">Mucin-associated surface protein (MASP)</fullName>
    </submittedName>
</protein>
<dbReference type="VEuPathDB" id="TriTrypDB:C3747_3g397"/>
<reference evidence="2 3" key="1">
    <citation type="journal article" date="2018" name="Microb. Genom.">
        <title>Expanding an expanded genome: long-read sequencing of Trypanosoma cruzi.</title>
        <authorList>
            <person name="Berna L."/>
            <person name="Rodriguez M."/>
            <person name="Chiribao M.L."/>
            <person name="Parodi-Talice A."/>
            <person name="Pita S."/>
            <person name="Rijo G."/>
            <person name="Alvarez-Valin F."/>
            <person name="Robello C."/>
        </authorList>
    </citation>
    <scope>NUCLEOTIDE SEQUENCE [LARGE SCALE GENOMIC DNA]</scope>
    <source>
        <strain evidence="2 3">Dm28c</strain>
    </source>
</reference>
<feature type="compositionally biased region" description="Polar residues" evidence="1">
    <location>
        <begin position="422"/>
        <end position="450"/>
    </location>
</feature>
<accession>A0A2V2V1K7</accession>
<dbReference type="VEuPathDB" id="TriTrypDB:C4B63_53g60"/>
<organism evidence="2 3">
    <name type="scientific">Trypanosoma cruzi</name>
    <dbReference type="NCBI Taxonomy" id="5693"/>
    <lineage>
        <taxon>Eukaryota</taxon>
        <taxon>Discoba</taxon>
        <taxon>Euglenozoa</taxon>
        <taxon>Kinetoplastea</taxon>
        <taxon>Metakinetoplastina</taxon>
        <taxon>Trypanosomatida</taxon>
        <taxon>Trypanosomatidae</taxon>
        <taxon>Trypanosoma</taxon>
        <taxon>Schizotrypanum</taxon>
    </lineage>
</organism>
<feature type="compositionally biased region" description="Basic and acidic residues" evidence="1">
    <location>
        <begin position="388"/>
        <end position="398"/>
    </location>
</feature>